<gene>
    <name evidence="2" type="ORF">OIU79_030048</name>
</gene>
<organism evidence="2 3">
    <name type="scientific">Salix purpurea</name>
    <name type="common">Purple osier willow</name>
    <dbReference type="NCBI Taxonomy" id="77065"/>
    <lineage>
        <taxon>Eukaryota</taxon>
        <taxon>Viridiplantae</taxon>
        <taxon>Streptophyta</taxon>
        <taxon>Embryophyta</taxon>
        <taxon>Tracheophyta</taxon>
        <taxon>Spermatophyta</taxon>
        <taxon>Magnoliopsida</taxon>
        <taxon>eudicotyledons</taxon>
        <taxon>Gunneridae</taxon>
        <taxon>Pentapetalae</taxon>
        <taxon>rosids</taxon>
        <taxon>fabids</taxon>
        <taxon>Malpighiales</taxon>
        <taxon>Salicaceae</taxon>
        <taxon>Saliceae</taxon>
        <taxon>Salix</taxon>
    </lineage>
</organism>
<proteinExistence type="predicted"/>
<accession>A0A9Q0VI65</accession>
<reference evidence="2" key="1">
    <citation type="submission" date="2022-11" db="EMBL/GenBank/DDBJ databases">
        <authorList>
            <person name="Hyden B.L."/>
            <person name="Feng K."/>
            <person name="Yates T."/>
            <person name="Jawdy S."/>
            <person name="Smart L.B."/>
            <person name="Muchero W."/>
        </authorList>
    </citation>
    <scope>NUCLEOTIDE SEQUENCE</scope>
    <source>
        <tissue evidence="2">Shoot tip</tissue>
    </source>
</reference>
<keyword evidence="3" id="KW-1185">Reference proteome</keyword>
<keyword evidence="1" id="KW-1133">Transmembrane helix</keyword>
<dbReference type="Proteomes" id="UP001151532">
    <property type="component" value="Chromosome 12"/>
</dbReference>
<sequence>MKGHAQPPPWPLALTFQPPPNASPSITCASLLFNLINIILIN</sequence>
<keyword evidence="1" id="KW-0812">Transmembrane</keyword>
<protein>
    <submittedName>
        <fullName evidence="2">Uncharacterized protein</fullName>
    </submittedName>
</protein>
<dbReference type="AlphaFoldDB" id="A0A9Q0VI65"/>
<reference evidence="2" key="2">
    <citation type="journal article" date="2023" name="Int. J. Mol. Sci.">
        <title>De Novo Assembly and Annotation of 11 Diverse Shrub Willow (Salix) Genomes Reveals Novel Gene Organization in Sex-Linked Regions.</title>
        <authorList>
            <person name="Hyden B."/>
            <person name="Feng K."/>
            <person name="Yates T.B."/>
            <person name="Jawdy S."/>
            <person name="Cereghino C."/>
            <person name="Smart L.B."/>
            <person name="Muchero W."/>
        </authorList>
    </citation>
    <scope>NUCLEOTIDE SEQUENCE</scope>
    <source>
        <tissue evidence="2">Shoot tip</tissue>
    </source>
</reference>
<comment type="caution">
    <text evidence="2">The sequence shown here is derived from an EMBL/GenBank/DDBJ whole genome shotgun (WGS) entry which is preliminary data.</text>
</comment>
<evidence type="ECO:0000313" key="2">
    <source>
        <dbReference type="EMBL" id="KAJ6749072.1"/>
    </source>
</evidence>
<feature type="transmembrane region" description="Helical" evidence="1">
    <location>
        <begin position="22"/>
        <end position="41"/>
    </location>
</feature>
<name>A0A9Q0VI65_SALPP</name>
<keyword evidence="1" id="KW-0472">Membrane</keyword>
<dbReference type="EMBL" id="JAPFFK010000008">
    <property type="protein sequence ID" value="KAJ6749072.1"/>
    <property type="molecule type" value="Genomic_DNA"/>
</dbReference>
<evidence type="ECO:0000256" key="1">
    <source>
        <dbReference type="SAM" id="Phobius"/>
    </source>
</evidence>
<evidence type="ECO:0000313" key="3">
    <source>
        <dbReference type="Proteomes" id="UP001151532"/>
    </source>
</evidence>